<dbReference type="STRING" id="1798499.A3C95_01960"/>
<accession>A0A1F6E431</accession>
<proteinExistence type="predicted"/>
<dbReference type="AlphaFoldDB" id="A0A1F6E431"/>
<feature type="transmembrane region" description="Helical" evidence="1">
    <location>
        <begin position="20"/>
        <end position="39"/>
    </location>
</feature>
<keyword evidence="1" id="KW-0812">Transmembrane</keyword>
<dbReference type="EMBL" id="MFLM01000008">
    <property type="protein sequence ID" value="OGG68449.1"/>
    <property type="molecule type" value="Genomic_DNA"/>
</dbReference>
<reference evidence="2 3" key="1">
    <citation type="journal article" date="2016" name="Nat. Commun.">
        <title>Thousands of microbial genomes shed light on interconnected biogeochemical processes in an aquifer system.</title>
        <authorList>
            <person name="Anantharaman K."/>
            <person name="Brown C.T."/>
            <person name="Hug L.A."/>
            <person name="Sharon I."/>
            <person name="Castelle C.J."/>
            <person name="Probst A.J."/>
            <person name="Thomas B.C."/>
            <person name="Singh A."/>
            <person name="Wilkins M.J."/>
            <person name="Karaoz U."/>
            <person name="Brodie E.L."/>
            <person name="Williams K.H."/>
            <person name="Hubbard S.S."/>
            <person name="Banfield J.F."/>
        </authorList>
    </citation>
    <scope>NUCLEOTIDE SEQUENCE [LARGE SCALE GENOMIC DNA]</scope>
</reference>
<keyword evidence="1" id="KW-1133">Transmembrane helix</keyword>
<protein>
    <submittedName>
        <fullName evidence="2">Uncharacterized protein</fullName>
    </submittedName>
</protein>
<comment type="caution">
    <text evidence="2">The sequence shown here is derived from an EMBL/GenBank/DDBJ whole genome shotgun (WGS) entry which is preliminary data.</text>
</comment>
<dbReference type="Proteomes" id="UP000177107">
    <property type="component" value="Unassembled WGS sequence"/>
</dbReference>
<organism evidence="2 3">
    <name type="scientific">Candidatus Kaiserbacteria bacterium RIFCSPHIGHO2_02_FULL_56_30</name>
    <dbReference type="NCBI Taxonomy" id="1798499"/>
    <lineage>
        <taxon>Bacteria</taxon>
        <taxon>Candidatus Kaiseribacteriota</taxon>
    </lineage>
</organism>
<name>A0A1F6E431_9BACT</name>
<evidence type="ECO:0000256" key="1">
    <source>
        <dbReference type="SAM" id="Phobius"/>
    </source>
</evidence>
<evidence type="ECO:0000313" key="2">
    <source>
        <dbReference type="EMBL" id="OGG68449.1"/>
    </source>
</evidence>
<gene>
    <name evidence="2" type="ORF">A3C95_01960</name>
</gene>
<evidence type="ECO:0000313" key="3">
    <source>
        <dbReference type="Proteomes" id="UP000177107"/>
    </source>
</evidence>
<sequence>MFKFTFPSISLPRLLAGANLLLVVIYIGLIAIVMSYAALHVEFAEEVKSDEATVAKLEAAYFAAVSAITKVDYLSAGYRKPIVKTFVTGGSALTAR</sequence>
<keyword evidence="1" id="KW-0472">Membrane</keyword>